<sequence>MGRWPPLYGNHNDNDDDGGSMKSGSKTGSRSGYGSFFLASFLDARKKHPKTIIGHEPKEKKIGHKVEIFTLL</sequence>
<evidence type="ECO:0000256" key="1">
    <source>
        <dbReference type="SAM" id="MobiDB-lite"/>
    </source>
</evidence>
<comment type="caution">
    <text evidence="2">The sequence shown here is derived from an EMBL/GenBank/DDBJ whole genome shotgun (WGS) entry which is preliminary data.</text>
</comment>
<protein>
    <submittedName>
        <fullName evidence="2">Uncharacterized protein</fullName>
    </submittedName>
</protein>
<gene>
    <name evidence="2" type="ORF">DERF_001056</name>
</gene>
<organism evidence="2 3">
    <name type="scientific">Dermatophagoides farinae</name>
    <name type="common">American house dust mite</name>
    <dbReference type="NCBI Taxonomy" id="6954"/>
    <lineage>
        <taxon>Eukaryota</taxon>
        <taxon>Metazoa</taxon>
        <taxon>Ecdysozoa</taxon>
        <taxon>Arthropoda</taxon>
        <taxon>Chelicerata</taxon>
        <taxon>Arachnida</taxon>
        <taxon>Acari</taxon>
        <taxon>Acariformes</taxon>
        <taxon>Sarcoptiformes</taxon>
        <taxon>Astigmata</taxon>
        <taxon>Psoroptidia</taxon>
        <taxon>Analgoidea</taxon>
        <taxon>Pyroglyphidae</taxon>
        <taxon>Dermatophagoidinae</taxon>
        <taxon>Dermatophagoides</taxon>
    </lineage>
</organism>
<proteinExistence type="predicted"/>
<evidence type="ECO:0000313" key="2">
    <source>
        <dbReference type="EMBL" id="KAH9527007.1"/>
    </source>
</evidence>
<reference evidence="2" key="2">
    <citation type="journal article" date="2022" name="Res Sq">
        <title>Comparative Genomics Reveals Insights into the Divergent Evolution of Astigmatic Mites and Household Pest Adaptations.</title>
        <authorList>
            <person name="Xiong Q."/>
            <person name="Wan A.T.-Y."/>
            <person name="Liu X.-Y."/>
            <person name="Fung C.S.-H."/>
            <person name="Xiao X."/>
            <person name="Malainual N."/>
            <person name="Hou J."/>
            <person name="Wang L."/>
            <person name="Wang M."/>
            <person name="Yang K."/>
            <person name="Cui Y."/>
            <person name="Leung E."/>
            <person name="Nong W."/>
            <person name="Shin S.-K."/>
            <person name="Au S."/>
            <person name="Jeong K.Y."/>
            <person name="Chew F.T."/>
            <person name="Hui J."/>
            <person name="Leung T.F."/>
            <person name="Tungtrongchitr A."/>
            <person name="Zhong N."/>
            <person name="Liu Z."/>
            <person name="Tsui S."/>
        </authorList>
    </citation>
    <scope>NUCLEOTIDE SEQUENCE</scope>
    <source>
        <strain evidence="2">Derf</strain>
        <tissue evidence="2">Whole organism</tissue>
    </source>
</reference>
<evidence type="ECO:0000313" key="3">
    <source>
        <dbReference type="Proteomes" id="UP000790347"/>
    </source>
</evidence>
<accession>A0A922LAT1</accession>
<name>A0A922LAT1_DERFA</name>
<feature type="compositionally biased region" description="Low complexity" evidence="1">
    <location>
        <begin position="20"/>
        <end position="31"/>
    </location>
</feature>
<reference evidence="2" key="1">
    <citation type="submission" date="2013-05" db="EMBL/GenBank/DDBJ databases">
        <authorList>
            <person name="Yim A.K.Y."/>
            <person name="Chan T.F."/>
            <person name="Ji K.M."/>
            <person name="Liu X.Y."/>
            <person name="Zhou J.W."/>
            <person name="Li R.Q."/>
            <person name="Yang K.Y."/>
            <person name="Li J."/>
            <person name="Li M."/>
            <person name="Law P.T.W."/>
            <person name="Wu Y.L."/>
            <person name="Cai Z.L."/>
            <person name="Qin H."/>
            <person name="Bao Y."/>
            <person name="Leung R.K.K."/>
            <person name="Ng P.K.S."/>
            <person name="Zou J."/>
            <person name="Zhong X.J."/>
            <person name="Ran P.X."/>
            <person name="Zhong N.S."/>
            <person name="Liu Z.G."/>
            <person name="Tsui S.K.W."/>
        </authorList>
    </citation>
    <scope>NUCLEOTIDE SEQUENCE</scope>
    <source>
        <strain evidence="2">Derf</strain>
        <tissue evidence="2">Whole organism</tissue>
    </source>
</reference>
<dbReference type="EMBL" id="ASGP02000001">
    <property type="protein sequence ID" value="KAH9527007.1"/>
    <property type="molecule type" value="Genomic_DNA"/>
</dbReference>
<keyword evidence="3" id="KW-1185">Reference proteome</keyword>
<dbReference type="Proteomes" id="UP000790347">
    <property type="component" value="Unassembled WGS sequence"/>
</dbReference>
<feature type="region of interest" description="Disordered" evidence="1">
    <location>
        <begin position="1"/>
        <end position="31"/>
    </location>
</feature>
<dbReference type="AlphaFoldDB" id="A0A922LAT1"/>